<evidence type="ECO:0000256" key="7">
    <source>
        <dbReference type="ARBA" id="ARBA00023053"/>
    </source>
</evidence>
<evidence type="ECO:0000256" key="2">
    <source>
        <dbReference type="ARBA" id="ARBA00008586"/>
    </source>
</evidence>
<dbReference type="PROSITE" id="PS50850">
    <property type="entry name" value="MFS"/>
    <property type="match status" value="1"/>
</dbReference>
<feature type="transmembrane region" description="Helical" evidence="13">
    <location>
        <begin position="160"/>
        <end position="181"/>
    </location>
</feature>
<comment type="function">
    <text evidence="11">May be an inorganic phosphate cotransporter.</text>
</comment>
<organism evidence="15">
    <name type="scientific">Ceratitis capitata</name>
    <name type="common">Mediterranean fruit fly</name>
    <name type="synonym">Tephritis capitata</name>
    <dbReference type="NCBI Taxonomy" id="7213"/>
    <lineage>
        <taxon>Eukaryota</taxon>
        <taxon>Metazoa</taxon>
        <taxon>Ecdysozoa</taxon>
        <taxon>Arthropoda</taxon>
        <taxon>Hexapoda</taxon>
        <taxon>Insecta</taxon>
        <taxon>Pterygota</taxon>
        <taxon>Neoptera</taxon>
        <taxon>Endopterygota</taxon>
        <taxon>Diptera</taxon>
        <taxon>Brachycera</taxon>
        <taxon>Muscomorpha</taxon>
        <taxon>Tephritoidea</taxon>
        <taxon>Tephritidae</taxon>
        <taxon>Ceratitis</taxon>
        <taxon>Ceratitis</taxon>
    </lineage>
</organism>
<dbReference type="InterPro" id="IPR020846">
    <property type="entry name" value="MFS_dom"/>
</dbReference>
<feature type="transmembrane region" description="Helical" evidence="13">
    <location>
        <begin position="389"/>
        <end position="412"/>
    </location>
</feature>
<feature type="transmembrane region" description="Helical" evidence="13">
    <location>
        <begin position="121"/>
        <end position="139"/>
    </location>
</feature>
<sequence>MTEEPVGKDIKKGPRFGVRHIQTLLLFFNIVVVSVSRLNISVAVVAMTNAESTNPNFQEFDWTEQQKSYIISSFYWGYVVTQFPGGYLSRRFGAKIVMTIAVCGSAVCSLLTPLLVTIGGWQIFCIIRIIQGLFQAALFPAIHEHIAKWSPPQERNILGALTYSGVDCGTVLAMLVSGMIASSTLGWPGISYISAGLGFGWSVLWLIFAADYPPLSRFITEAECRYIEKSLRRDDDFHAKRVPVPWLAMFTSVPFLALLIVRCAETWGFCTVQTQIPSYFNGVFSMNIKSNALYSALPYIARWIMSYTYLYFGNMAVRRAWLPLTVVRKIANSMALWLPAFIMVGIGFLDDTNQAWAITLMTLNVGFNGGVTIGCVLSTIDLSPNHAGVVMGIVNTLANMVSLLTPLVVGFIVTDVQNRFEWQIVFIIAASIFFLGNLIYVIYGTAEAQPWDAPDFLLKKNIEDPTSVTKSSFSGCKSAFNVKTKATDCKVNSMSVEKLG</sequence>
<dbReference type="InterPro" id="IPR011701">
    <property type="entry name" value="MFS"/>
</dbReference>
<dbReference type="SUPFAM" id="SSF103473">
    <property type="entry name" value="MFS general substrate transporter"/>
    <property type="match status" value="1"/>
</dbReference>
<keyword evidence="6 13" id="KW-1133">Transmembrane helix</keyword>
<evidence type="ECO:0000256" key="5">
    <source>
        <dbReference type="ARBA" id="ARBA00022847"/>
    </source>
</evidence>
<dbReference type="FunFam" id="1.20.1250.20:FF:000144">
    <property type="entry name" value="Picot, isoform B"/>
    <property type="match status" value="1"/>
</dbReference>
<evidence type="ECO:0000256" key="3">
    <source>
        <dbReference type="ARBA" id="ARBA00022448"/>
    </source>
</evidence>
<comment type="similarity">
    <text evidence="2">Belongs to the major facilitator superfamily. Sodium/anion cotransporter family.</text>
</comment>
<protein>
    <recommendedName>
        <fullName evidence="12">Putative inorganic phosphate cotransporter</fullName>
    </recommendedName>
</protein>
<feature type="transmembrane region" description="Helical" evidence="13">
    <location>
        <begin position="292"/>
        <end position="310"/>
    </location>
</feature>
<gene>
    <name evidence="15" type="primary">PICO</name>
</gene>
<evidence type="ECO:0000256" key="8">
    <source>
        <dbReference type="ARBA" id="ARBA00023065"/>
    </source>
</evidence>
<evidence type="ECO:0000256" key="13">
    <source>
        <dbReference type="SAM" id="Phobius"/>
    </source>
</evidence>
<dbReference type="GO" id="GO:0015293">
    <property type="term" value="F:symporter activity"/>
    <property type="evidence" value="ECO:0007669"/>
    <property type="project" value="UniProtKB-KW"/>
</dbReference>
<dbReference type="Pfam" id="PF07690">
    <property type="entry name" value="MFS_1"/>
    <property type="match status" value="1"/>
</dbReference>
<dbReference type="CDD" id="cd17318">
    <property type="entry name" value="MFS_SLC17"/>
    <property type="match status" value="1"/>
</dbReference>
<name>W8BYG7_CERCA</name>
<accession>W8BYG7</accession>
<feature type="transmembrane region" description="Helical" evidence="13">
    <location>
        <begin position="330"/>
        <end position="349"/>
    </location>
</feature>
<dbReference type="GO" id="GO:0006820">
    <property type="term" value="P:monoatomic anion transport"/>
    <property type="evidence" value="ECO:0007669"/>
    <property type="project" value="TreeGrafter"/>
</dbReference>
<evidence type="ECO:0000256" key="12">
    <source>
        <dbReference type="ARBA" id="ARBA00068450"/>
    </source>
</evidence>
<feature type="transmembrane region" description="Helical" evidence="13">
    <location>
        <begin position="21"/>
        <end position="48"/>
    </location>
</feature>
<dbReference type="OrthoDB" id="2985014at2759"/>
<dbReference type="AlphaFoldDB" id="W8BYG7"/>
<reference evidence="15" key="1">
    <citation type="submission" date="2013-07" db="EMBL/GenBank/DDBJ databases">
        <authorList>
            <person name="Geib S."/>
        </authorList>
    </citation>
    <scope>NUCLEOTIDE SEQUENCE</scope>
</reference>
<evidence type="ECO:0000256" key="11">
    <source>
        <dbReference type="ARBA" id="ARBA00054632"/>
    </source>
</evidence>
<feature type="transmembrane region" description="Helical" evidence="13">
    <location>
        <begin position="355"/>
        <end position="377"/>
    </location>
</feature>
<keyword evidence="3" id="KW-0813">Transport</keyword>
<feature type="transmembrane region" description="Helical" evidence="13">
    <location>
        <begin position="96"/>
        <end position="115"/>
    </location>
</feature>
<keyword evidence="9 13" id="KW-0472">Membrane</keyword>
<keyword evidence="8" id="KW-0406">Ion transport</keyword>
<feature type="domain" description="Major facilitator superfamily (MFS) profile" evidence="14">
    <location>
        <begin position="15"/>
        <end position="448"/>
    </location>
</feature>
<dbReference type="EMBL" id="GAMC01004887">
    <property type="protein sequence ID" value="JAC01669.1"/>
    <property type="molecule type" value="mRNA"/>
</dbReference>
<evidence type="ECO:0000256" key="6">
    <source>
        <dbReference type="ARBA" id="ARBA00022989"/>
    </source>
</evidence>
<evidence type="ECO:0000256" key="4">
    <source>
        <dbReference type="ARBA" id="ARBA00022692"/>
    </source>
</evidence>
<keyword evidence="5" id="KW-0769">Symport</keyword>
<reference evidence="15" key="2">
    <citation type="journal article" date="2014" name="BMC Genomics">
        <title>A genomic perspective to assessing quality of mass-reared SIT flies used in Mediterranean fruit fly (Ceratitis capitata) eradication in California.</title>
        <authorList>
            <person name="Calla B."/>
            <person name="Hall B."/>
            <person name="Hou S."/>
            <person name="Geib S.M."/>
        </authorList>
    </citation>
    <scope>NUCLEOTIDE SEQUENCE</scope>
</reference>
<keyword evidence="10" id="KW-0739">Sodium transport</keyword>
<evidence type="ECO:0000256" key="1">
    <source>
        <dbReference type="ARBA" id="ARBA00004141"/>
    </source>
</evidence>
<dbReference type="PANTHER" id="PTHR11662:SF280">
    <property type="entry name" value="FI21844P1-RELATED"/>
    <property type="match status" value="1"/>
</dbReference>
<dbReference type="InterPro" id="IPR036259">
    <property type="entry name" value="MFS_trans_sf"/>
</dbReference>
<keyword evidence="4 13" id="KW-0812">Transmembrane</keyword>
<dbReference type="GO" id="GO:0006814">
    <property type="term" value="P:sodium ion transport"/>
    <property type="evidence" value="ECO:0007669"/>
    <property type="project" value="UniProtKB-KW"/>
</dbReference>
<dbReference type="PANTHER" id="PTHR11662">
    <property type="entry name" value="SOLUTE CARRIER FAMILY 17"/>
    <property type="match status" value="1"/>
</dbReference>
<dbReference type="FunFam" id="1.20.120.540:FF:000001">
    <property type="entry name" value="Blast:Putative inorganic phosphate cotransporter"/>
    <property type="match status" value="1"/>
</dbReference>
<dbReference type="InterPro" id="IPR050382">
    <property type="entry name" value="MFS_Na/Anion_cotransporter"/>
</dbReference>
<keyword evidence="7" id="KW-0915">Sodium</keyword>
<evidence type="ECO:0000259" key="14">
    <source>
        <dbReference type="PROSITE" id="PS50850"/>
    </source>
</evidence>
<evidence type="ECO:0000313" key="15">
    <source>
        <dbReference type="EMBL" id="JAC01669.1"/>
    </source>
</evidence>
<feature type="transmembrane region" description="Helical" evidence="13">
    <location>
        <begin position="424"/>
        <end position="443"/>
    </location>
</feature>
<proteinExistence type="evidence at transcript level"/>
<dbReference type="Gene3D" id="1.20.1250.20">
    <property type="entry name" value="MFS general substrate transporter like domains"/>
    <property type="match status" value="2"/>
</dbReference>
<dbReference type="FunFam" id="1.20.1250.20:FF:000003">
    <property type="entry name" value="Solute carrier family 17 member 3"/>
    <property type="match status" value="1"/>
</dbReference>
<evidence type="ECO:0000256" key="9">
    <source>
        <dbReference type="ARBA" id="ARBA00023136"/>
    </source>
</evidence>
<feature type="transmembrane region" description="Helical" evidence="13">
    <location>
        <begin position="187"/>
        <end position="208"/>
    </location>
</feature>
<dbReference type="GO" id="GO:0016020">
    <property type="term" value="C:membrane"/>
    <property type="evidence" value="ECO:0007669"/>
    <property type="project" value="UniProtKB-SubCell"/>
</dbReference>
<feature type="transmembrane region" description="Helical" evidence="13">
    <location>
        <begin position="242"/>
        <end position="261"/>
    </location>
</feature>
<evidence type="ECO:0000256" key="10">
    <source>
        <dbReference type="ARBA" id="ARBA00023201"/>
    </source>
</evidence>
<comment type="subcellular location">
    <subcellularLocation>
        <location evidence="1">Membrane</location>
        <topology evidence="1">Multi-pass membrane protein</topology>
    </subcellularLocation>
</comment>